<dbReference type="InterPro" id="IPR002225">
    <property type="entry name" value="3Beta_OHSteriod_DH/Estase"/>
</dbReference>
<keyword evidence="6" id="KW-1185">Reference proteome</keyword>
<dbReference type="PANTHER" id="PTHR43245:SF51">
    <property type="entry name" value="SHORT CHAIN DEHYDROGENASE_REDUCTASE FAMILY 42E, MEMBER 2"/>
    <property type="match status" value="1"/>
</dbReference>
<evidence type="ECO:0000313" key="5">
    <source>
        <dbReference type="EMBL" id="KAF7635082.1"/>
    </source>
</evidence>
<comment type="caution">
    <text evidence="5">The sequence shown here is derived from an EMBL/GenBank/DDBJ whole genome shotgun (WGS) entry which is preliminary data.</text>
</comment>
<feature type="transmembrane region" description="Helical" evidence="3">
    <location>
        <begin position="252"/>
        <end position="271"/>
    </location>
</feature>
<protein>
    <submittedName>
        <fullName evidence="5">3Beta_HSD domain-containing protein</fullName>
    </submittedName>
</protein>
<proteinExistence type="inferred from homology"/>
<evidence type="ECO:0000256" key="3">
    <source>
        <dbReference type="SAM" id="Phobius"/>
    </source>
</evidence>
<dbReference type="SUPFAM" id="SSF51735">
    <property type="entry name" value="NAD(P)-binding Rossmann-fold domains"/>
    <property type="match status" value="1"/>
</dbReference>
<dbReference type="OrthoDB" id="2735536at2759"/>
<keyword evidence="3" id="KW-1133">Transmembrane helix</keyword>
<evidence type="ECO:0000256" key="2">
    <source>
        <dbReference type="ARBA" id="ARBA00023002"/>
    </source>
</evidence>
<feature type="transmembrane region" description="Helical" evidence="3">
    <location>
        <begin position="371"/>
        <end position="388"/>
    </location>
</feature>
<evidence type="ECO:0000259" key="4">
    <source>
        <dbReference type="Pfam" id="PF01073"/>
    </source>
</evidence>
<dbReference type="AlphaFoldDB" id="A0A8S9ZPE4"/>
<dbReference type="PANTHER" id="PTHR43245">
    <property type="entry name" value="BIFUNCTIONAL POLYMYXIN RESISTANCE PROTEIN ARNA"/>
    <property type="match status" value="1"/>
</dbReference>
<gene>
    <name evidence="5" type="ORF">Mgra_00005524</name>
</gene>
<name>A0A8S9ZPE4_9BILA</name>
<dbReference type="InterPro" id="IPR036291">
    <property type="entry name" value="NAD(P)-bd_dom_sf"/>
</dbReference>
<dbReference type="InterPro" id="IPR050177">
    <property type="entry name" value="Lipid_A_modif_metabolic_enz"/>
</dbReference>
<dbReference type="Gene3D" id="3.40.50.720">
    <property type="entry name" value="NAD(P)-binding Rossmann-like Domain"/>
    <property type="match status" value="1"/>
</dbReference>
<dbReference type="GO" id="GO:0006694">
    <property type="term" value="P:steroid biosynthetic process"/>
    <property type="evidence" value="ECO:0007669"/>
    <property type="project" value="InterPro"/>
</dbReference>
<dbReference type="Proteomes" id="UP000605970">
    <property type="component" value="Unassembled WGS sequence"/>
</dbReference>
<comment type="similarity">
    <text evidence="1">Belongs to the 3-beta-HSD family.</text>
</comment>
<organism evidence="5 6">
    <name type="scientific">Meloidogyne graminicola</name>
    <dbReference type="NCBI Taxonomy" id="189291"/>
    <lineage>
        <taxon>Eukaryota</taxon>
        <taxon>Metazoa</taxon>
        <taxon>Ecdysozoa</taxon>
        <taxon>Nematoda</taxon>
        <taxon>Chromadorea</taxon>
        <taxon>Rhabditida</taxon>
        <taxon>Tylenchina</taxon>
        <taxon>Tylenchomorpha</taxon>
        <taxon>Tylenchoidea</taxon>
        <taxon>Meloidogynidae</taxon>
        <taxon>Meloidogyninae</taxon>
        <taxon>Meloidogyne</taxon>
    </lineage>
</organism>
<evidence type="ECO:0000313" key="6">
    <source>
        <dbReference type="Proteomes" id="UP000605970"/>
    </source>
</evidence>
<accession>A0A8S9ZPE4</accession>
<keyword evidence="3" id="KW-0472">Membrane</keyword>
<evidence type="ECO:0000256" key="1">
    <source>
        <dbReference type="ARBA" id="ARBA00009219"/>
    </source>
</evidence>
<dbReference type="EMBL" id="JABEBT010000047">
    <property type="protein sequence ID" value="KAF7635082.1"/>
    <property type="molecule type" value="Genomic_DNA"/>
</dbReference>
<feature type="transmembrane region" description="Helical" evidence="3">
    <location>
        <begin position="339"/>
        <end position="359"/>
    </location>
</feature>
<sequence length="428" mass="49366">MRMCILGGGGYLGQFLAQALQNEEGHFVVLFDLNFSTSFPHIKLNENLTKRIEGSIENFEQLIKALKGCDACFHLAGYGMSGGPSLNKQKCFDINYWGTKNVIEIVVIFNGQKELIMADENTTPYLKYYESKAAAEQIILAENNPPKLSTCALRLRGIYGPGELRMVKRFVDFLCGPIIITFSKSIEPITQFSSVENTINALLLSEKSLRIPNSPTAGNKYHILDGGPPVNSWGFWNPLAKALNSSGYCIHVPYSFVYIFAFISELLYYLFGIEPRLTRYEIALIGVTHTFSIKRAQKDFGYNPVRSHNLNSTIEFCLKQKKEEEEKLKEKQQKQFKNISIYLTNLFFSFFEYNNWLWIVWIFDLIWSKKSLIILSKCLFLFIFFLIANDHLFKNNTYYYNTINSTNLNNNNITTHQSHTCTHKWWIF</sequence>
<reference evidence="5" key="1">
    <citation type="journal article" date="2020" name="Ecol. Evol.">
        <title>Genome structure and content of the rice root-knot nematode (Meloidogyne graminicola).</title>
        <authorList>
            <person name="Phan N.T."/>
            <person name="Danchin E.G.J."/>
            <person name="Klopp C."/>
            <person name="Perfus-Barbeoch L."/>
            <person name="Kozlowski D.K."/>
            <person name="Koutsovoulos G.D."/>
            <person name="Lopez-Roques C."/>
            <person name="Bouchez O."/>
            <person name="Zahm M."/>
            <person name="Besnard G."/>
            <person name="Bellafiore S."/>
        </authorList>
    </citation>
    <scope>NUCLEOTIDE SEQUENCE</scope>
    <source>
        <strain evidence="5">VN-18</strain>
    </source>
</reference>
<dbReference type="GO" id="GO:0016616">
    <property type="term" value="F:oxidoreductase activity, acting on the CH-OH group of donors, NAD or NADP as acceptor"/>
    <property type="evidence" value="ECO:0007669"/>
    <property type="project" value="InterPro"/>
</dbReference>
<dbReference type="Pfam" id="PF01073">
    <property type="entry name" value="3Beta_HSD"/>
    <property type="match status" value="1"/>
</dbReference>
<keyword evidence="2" id="KW-0560">Oxidoreductase</keyword>
<keyword evidence="3" id="KW-0812">Transmembrane</keyword>
<feature type="domain" description="3-beta hydroxysteroid dehydrogenase/isomerase" evidence="4">
    <location>
        <begin position="5"/>
        <end position="244"/>
    </location>
</feature>